<comment type="similarity">
    <text evidence="7">Belongs to the binding-protein-dependent transport system permease family.</text>
</comment>
<feature type="transmembrane region" description="Helical" evidence="7">
    <location>
        <begin position="76"/>
        <end position="99"/>
    </location>
</feature>
<feature type="transmembrane region" description="Helical" evidence="7">
    <location>
        <begin position="15"/>
        <end position="36"/>
    </location>
</feature>
<dbReference type="AlphaFoldDB" id="A0AAE3JJR9"/>
<feature type="transmembrane region" description="Helical" evidence="7">
    <location>
        <begin position="111"/>
        <end position="132"/>
    </location>
</feature>
<comment type="caution">
    <text evidence="9">The sequence shown here is derived from an EMBL/GenBank/DDBJ whole genome shotgun (WGS) entry which is preliminary data.</text>
</comment>
<dbReference type="Pfam" id="PF00528">
    <property type="entry name" value="BPD_transp_1"/>
    <property type="match status" value="1"/>
</dbReference>
<dbReference type="Gene3D" id="1.10.3720.10">
    <property type="entry name" value="MetI-like"/>
    <property type="match status" value="1"/>
</dbReference>
<keyword evidence="6 7" id="KW-0472">Membrane</keyword>
<dbReference type="InterPro" id="IPR035906">
    <property type="entry name" value="MetI-like_sf"/>
</dbReference>
<evidence type="ECO:0000256" key="2">
    <source>
        <dbReference type="ARBA" id="ARBA00022448"/>
    </source>
</evidence>
<evidence type="ECO:0000256" key="3">
    <source>
        <dbReference type="ARBA" id="ARBA00022475"/>
    </source>
</evidence>
<keyword evidence="5 7" id="KW-1133">Transmembrane helix</keyword>
<keyword evidence="3" id="KW-1003">Cell membrane</keyword>
<evidence type="ECO:0000259" key="8">
    <source>
        <dbReference type="PROSITE" id="PS50928"/>
    </source>
</evidence>
<keyword evidence="2 7" id="KW-0813">Transport</keyword>
<dbReference type="InterPro" id="IPR000515">
    <property type="entry name" value="MetI-like"/>
</dbReference>
<dbReference type="PANTHER" id="PTHR43744:SF12">
    <property type="entry name" value="ABC TRANSPORTER PERMEASE PROTEIN MG189-RELATED"/>
    <property type="match status" value="1"/>
</dbReference>
<evidence type="ECO:0000256" key="4">
    <source>
        <dbReference type="ARBA" id="ARBA00022692"/>
    </source>
</evidence>
<keyword evidence="4 7" id="KW-0812">Transmembrane</keyword>
<dbReference type="CDD" id="cd06261">
    <property type="entry name" value="TM_PBP2"/>
    <property type="match status" value="1"/>
</dbReference>
<dbReference type="PROSITE" id="PS50928">
    <property type="entry name" value="ABC_TM1"/>
    <property type="match status" value="1"/>
</dbReference>
<accession>A0AAE3JJR9</accession>
<feature type="transmembrane region" description="Helical" evidence="7">
    <location>
        <begin position="144"/>
        <end position="164"/>
    </location>
</feature>
<dbReference type="GO" id="GO:0055085">
    <property type="term" value="P:transmembrane transport"/>
    <property type="evidence" value="ECO:0007669"/>
    <property type="project" value="InterPro"/>
</dbReference>
<gene>
    <name evidence="9" type="ORF">K7J14_13570</name>
</gene>
<reference evidence="9" key="1">
    <citation type="submission" date="2021-08" db="EMBL/GenBank/DDBJ databases">
        <title>Comparative analyses of Brucepasteria parasyntrophica and Teretinema zuelzerae.</title>
        <authorList>
            <person name="Song Y."/>
            <person name="Brune A."/>
        </authorList>
    </citation>
    <scope>NUCLEOTIDE SEQUENCE</scope>
    <source>
        <strain evidence="9">DSM 1903</strain>
    </source>
</reference>
<evidence type="ECO:0000256" key="7">
    <source>
        <dbReference type="RuleBase" id="RU363032"/>
    </source>
</evidence>
<comment type="subcellular location">
    <subcellularLocation>
        <location evidence="1 7">Cell membrane</location>
        <topology evidence="1 7">Multi-pass membrane protein</topology>
    </subcellularLocation>
</comment>
<evidence type="ECO:0000256" key="1">
    <source>
        <dbReference type="ARBA" id="ARBA00004651"/>
    </source>
</evidence>
<evidence type="ECO:0000256" key="5">
    <source>
        <dbReference type="ARBA" id="ARBA00022989"/>
    </source>
</evidence>
<evidence type="ECO:0000313" key="10">
    <source>
        <dbReference type="Proteomes" id="UP001198163"/>
    </source>
</evidence>
<evidence type="ECO:0000313" key="9">
    <source>
        <dbReference type="EMBL" id="MCD1655721.1"/>
    </source>
</evidence>
<evidence type="ECO:0000256" key="6">
    <source>
        <dbReference type="ARBA" id="ARBA00023136"/>
    </source>
</evidence>
<dbReference type="EMBL" id="JAINWA010000003">
    <property type="protein sequence ID" value="MCD1655721.1"/>
    <property type="molecule type" value="Genomic_DNA"/>
</dbReference>
<dbReference type="PANTHER" id="PTHR43744">
    <property type="entry name" value="ABC TRANSPORTER PERMEASE PROTEIN MG189-RELATED-RELATED"/>
    <property type="match status" value="1"/>
</dbReference>
<proteinExistence type="inferred from homology"/>
<organism evidence="9 10">
    <name type="scientific">Teretinema zuelzerae</name>
    <dbReference type="NCBI Taxonomy" id="156"/>
    <lineage>
        <taxon>Bacteria</taxon>
        <taxon>Pseudomonadati</taxon>
        <taxon>Spirochaetota</taxon>
        <taxon>Spirochaetia</taxon>
        <taxon>Spirochaetales</taxon>
        <taxon>Treponemataceae</taxon>
        <taxon>Teretinema</taxon>
    </lineage>
</organism>
<dbReference type="RefSeq" id="WP_230757400.1">
    <property type="nucleotide sequence ID" value="NZ_JAINWA010000003.1"/>
</dbReference>
<name>A0AAE3JJR9_9SPIR</name>
<dbReference type="GO" id="GO:0005886">
    <property type="term" value="C:plasma membrane"/>
    <property type="evidence" value="ECO:0007669"/>
    <property type="project" value="UniProtKB-SubCell"/>
</dbReference>
<dbReference type="SUPFAM" id="SSF161098">
    <property type="entry name" value="MetI-like"/>
    <property type="match status" value="1"/>
</dbReference>
<sequence length="281" mass="31056">MSFARMNKGFSASKIFLYGALSFFALLFAFPFYYMFVLATVPGTETYRYPPHILFKSSFMVNLGRLFRDIPFGVNFMNSVGIASLATLTVVFFCTMGGFALSKYEFKGKKAIFLFIMSTMAIPSFLNIIPFFKIMVSIKWYGTWLALIIPGMANAFGIFMMTQYMQDSVPNELLDAARIDGLTEFVILMRIAFPLAQSGVAVLGLITFIGSWNNFMGALIMLPTIDKTTIPVALTKLSLQMDGDRGGLMVGTVLAVLPLMAVFIAFNRQIIDSLTAGSVKG</sequence>
<keyword evidence="10" id="KW-1185">Reference proteome</keyword>
<protein>
    <submittedName>
        <fullName evidence="9">Carbohydrate ABC transporter permease</fullName>
    </submittedName>
</protein>
<feature type="transmembrane region" description="Helical" evidence="7">
    <location>
        <begin position="246"/>
        <end position="266"/>
    </location>
</feature>
<dbReference type="Proteomes" id="UP001198163">
    <property type="component" value="Unassembled WGS sequence"/>
</dbReference>
<feature type="domain" description="ABC transmembrane type-1" evidence="8">
    <location>
        <begin position="76"/>
        <end position="266"/>
    </location>
</feature>